<protein>
    <submittedName>
        <fullName evidence="2">Uu.00g104690.m01.CDS01</fullName>
    </submittedName>
</protein>
<feature type="chain" id="PRO_5042597677" evidence="1">
    <location>
        <begin position="19"/>
        <end position="161"/>
    </location>
</feature>
<comment type="caution">
    <text evidence="2">The sequence shown here is derived from an EMBL/GenBank/DDBJ whole genome shotgun (WGS) entry which is preliminary data.</text>
</comment>
<evidence type="ECO:0000313" key="2">
    <source>
        <dbReference type="EMBL" id="CAJ2503075.1"/>
    </source>
</evidence>
<accession>A0AAI8YFV1</accession>
<name>A0AAI8YFV1_9PEZI</name>
<dbReference type="AlphaFoldDB" id="A0AAI8YFV1"/>
<dbReference type="Proteomes" id="UP001295740">
    <property type="component" value="Unassembled WGS sequence"/>
</dbReference>
<evidence type="ECO:0000256" key="1">
    <source>
        <dbReference type="SAM" id="SignalP"/>
    </source>
</evidence>
<sequence length="161" mass="17305">MKINAVLGSLVAAATASAAAVQRFQTKQASYFNVTDFSASCIPHSVECSYNFTVVADSSKSPPTQCGQLVQGPYFLPAVPLSGCENNVYAWAVATAANGSLGVSVTTSFNSRVNLTGTHYLSKEQLVKERNGAVVTQRYIGPKEFVMRTYGTSNRPYRALY</sequence>
<proteinExistence type="predicted"/>
<evidence type="ECO:0000313" key="3">
    <source>
        <dbReference type="Proteomes" id="UP001295740"/>
    </source>
</evidence>
<dbReference type="EMBL" id="CAUWAG010000004">
    <property type="protein sequence ID" value="CAJ2503075.1"/>
    <property type="molecule type" value="Genomic_DNA"/>
</dbReference>
<gene>
    <name evidence="2" type="ORF">KHLLAP_LOCUS3543</name>
</gene>
<keyword evidence="3" id="KW-1185">Reference proteome</keyword>
<organism evidence="2 3">
    <name type="scientific">Anthostomella pinea</name>
    <dbReference type="NCBI Taxonomy" id="933095"/>
    <lineage>
        <taxon>Eukaryota</taxon>
        <taxon>Fungi</taxon>
        <taxon>Dikarya</taxon>
        <taxon>Ascomycota</taxon>
        <taxon>Pezizomycotina</taxon>
        <taxon>Sordariomycetes</taxon>
        <taxon>Xylariomycetidae</taxon>
        <taxon>Xylariales</taxon>
        <taxon>Xylariaceae</taxon>
        <taxon>Anthostomella</taxon>
    </lineage>
</organism>
<keyword evidence="1" id="KW-0732">Signal</keyword>
<feature type="signal peptide" evidence="1">
    <location>
        <begin position="1"/>
        <end position="18"/>
    </location>
</feature>
<reference evidence="2" key="1">
    <citation type="submission" date="2023-10" db="EMBL/GenBank/DDBJ databases">
        <authorList>
            <person name="Hackl T."/>
        </authorList>
    </citation>
    <scope>NUCLEOTIDE SEQUENCE</scope>
</reference>